<dbReference type="Pfam" id="PF00809">
    <property type="entry name" value="Pterin_bind"/>
    <property type="match status" value="1"/>
</dbReference>
<dbReference type="EC" id="2.5.1.15" evidence="5 13"/>
<dbReference type="NCBIfam" id="TIGR01496">
    <property type="entry name" value="DHPS"/>
    <property type="match status" value="1"/>
</dbReference>
<keyword evidence="7 13" id="KW-0808">Transferase</keyword>
<dbReference type="PROSITE" id="PS00793">
    <property type="entry name" value="DHPS_2"/>
    <property type="match status" value="1"/>
</dbReference>
<comment type="similarity">
    <text evidence="4 13">Belongs to the DHPS family.</text>
</comment>
<evidence type="ECO:0000313" key="15">
    <source>
        <dbReference type="EMBL" id="CEQ03153.1"/>
    </source>
</evidence>
<evidence type="ECO:0000259" key="14">
    <source>
        <dbReference type="PROSITE" id="PS50972"/>
    </source>
</evidence>
<dbReference type="FunFam" id="3.20.20.20:FF:000006">
    <property type="entry name" value="Dihydropteroate synthase"/>
    <property type="match status" value="1"/>
</dbReference>
<evidence type="ECO:0000256" key="13">
    <source>
        <dbReference type="RuleBase" id="RU361205"/>
    </source>
</evidence>
<dbReference type="GO" id="GO:0046656">
    <property type="term" value="P:folic acid biosynthetic process"/>
    <property type="evidence" value="ECO:0007669"/>
    <property type="project" value="UniProtKB-KW"/>
</dbReference>
<dbReference type="InterPro" id="IPR000489">
    <property type="entry name" value="Pterin-binding_dom"/>
</dbReference>
<evidence type="ECO:0000256" key="7">
    <source>
        <dbReference type="ARBA" id="ARBA00022679"/>
    </source>
</evidence>
<keyword evidence="10 13" id="KW-0289">Folate biosynthesis</keyword>
<keyword evidence="9 13" id="KW-0460">Magnesium</keyword>
<evidence type="ECO:0000256" key="5">
    <source>
        <dbReference type="ARBA" id="ARBA00012458"/>
    </source>
</evidence>
<feature type="domain" description="Pterin-binding" evidence="14">
    <location>
        <begin position="8"/>
        <end position="255"/>
    </location>
</feature>
<evidence type="ECO:0000256" key="8">
    <source>
        <dbReference type="ARBA" id="ARBA00022723"/>
    </source>
</evidence>
<dbReference type="AlphaFoldDB" id="A0A0C7G874"/>
<dbReference type="InterPro" id="IPR045031">
    <property type="entry name" value="DHP_synth-like"/>
</dbReference>
<dbReference type="CDD" id="cd00739">
    <property type="entry name" value="DHPS"/>
    <property type="match status" value="1"/>
</dbReference>
<evidence type="ECO:0000256" key="12">
    <source>
        <dbReference type="ARBA" id="ARBA00053449"/>
    </source>
</evidence>
<reference evidence="15 16" key="1">
    <citation type="submission" date="2015-01" db="EMBL/GenBank/DDBJ databases">
        <authorList>
            <person name="Aslett A.Martin."/>
            <person name="De Silva Nishadi"/>
        </authorList>
    </citation>
    <scope>NUCLEOTIDE SEQUENCE [LARGE SCALE GENOMIC DNA]</scope>
    <source>
        <strain evidence="15 16">R28058</strain>
    </source>
</reference>
<dbReference type="Gene3D" id="3.20.20.20">
    <property type="entry name" value="Dihydropteroate synthase-like"/>
    <property type="match status" value="1"/>
</dbReference>
<comment type="function">
    <text evidence="12 13">Catalyzes the condensation of para-aminobenzoate (pABA) with 6-hydroxymethyl-7,8-dihydropterin diphosphate (DHPt-PP) to form 7,8-dihydropteroate (H2Pte), the immediate precursor of folate derivatives.</text>
</comment>
<dbReference type="PROSITE" id="PS00792">
    <property type="entry name" value="DHPS_1"/>
    <property type="match status" value="1"/>
</dbReference>
<protein>
    <recommendedName>
        <fullName evidence="6 13">Dihydropteroate synthase</fullName>
        <shortName evidence="13">DHPS</shortName>
        <ecNumber evidence="5 13">2.5.1.15</ecNumber>
    </recommendedName>
    <alternativeName>
        <fullName evidence="11 13">Dihydropteroate pyrophosphorylase</fullName>
    </alternativeName>
</protein>
<dbReference type="InterPro" id="IPR006390">
    <property type="entry name" value="DHP_synth_dom"/>
</dbReference>
<evidence type="ECO:0000256" key="3">
    <source>
        <dbReference type="ARBA" id="ARBA00004763"/>
    </source>
</evidence>
<accession>A0A0C7G874</accession>
<dbReference type="PROSITE" id="PS50972">
    <property type="entry name" value="PTERIN_BINDING"/>
    <property type="match status" value="1"/>
</dbReference>
<evidence type="ECO:0000256" key="9">
    <source>
        <dbReference type="ARBA" id="ARBA00022842"/>
    </source>
</evidence>
<dbReference type="GO" id="GO:0046872">
    <property type="term" value="F:metal ion binding"/>
    <property type="evidence" value="ECO:0007669"/>
    <property type="project" value="UniProtKB-KW"/>
</dbReference>
<evidence type="ECO:0000256" key="11">
    <source>
        <dbReference type="ARBA" id="ARBA00030193"/>
    </source>
</evidence>
<evidence type="ECO:0000313" key="16">
    <source>
        <dbReference type="Proteomes" id="UP000049127"/>
    </source>
</evidence>
<dbReference type="UniPathway" id="UPA00077">
    <property type="reaction ID" value="UER00156"/>
</dbReference>
<proteinExistence type="inferred from homology"/>
<evidence type="ECO:0000256" key="4">
    <source>
        <dbReference type="ARBA" id="ARBA00009503"/>
    </source>
</evidence>
<gene>
    <name evidence="15" type="primary">folP</name>
    <name evidence="15" type="ORF">R28058_08861</name>
</gene>
<dbReference type="OrthoDB" id="9811744at2"/>
<evidence type="ECO:0000256" key="6">
    <source>
        <dbReference type="ARBA" id="ARBA00016919"/>
    </source>
</evidence>
<evidence type="ECO:0000256" key="1">
    <source>
        <dbReference type="ARBA" id="ARBA00000012"/>
    </source>
</evidence>
<dbReference type="GO" id="GO:0005829">
    <property type="term" value="C:cytosol"/>
    <property type="evidence" value="ECO:0007669"/>
    <property type="project" value="TreeGrafter"/>
</dbReference>
<dbReference type="InterPro" id="IPR011005">
    <property type="entry name" value="Dihydropteroate_synth-like_sf"/>
</dbReference>
<evidence type="ECO:0000256" key="10">
    <source>
        <dbReference type="ARBA" id="ARBA00022909"/>
    </source>
</evidence>
<organism evidence="15 16">
    <name type="scientific">Paraclostridium sordellii</name>
    <name type="common">Clostridium sordellii</name>
    <dbReference type="NCBI Taxonomy" id="1505"/>
    <lineage>
        <taxon>Bacteria</taxon>
        <taxon>Bacillati</taxon>
        <taxon>Bacillota</taxon>
        <taxon>Clostridia</taxon>
        <taxon>Peptostreptococcales</taxon>
        <taxon>Peptostreptococcaceae</taxon>
        <taxon>Paraclostridium</taxon>
    </lineage>
</organism>
<dbReference type="PANTHER" id="PTHR20941">
    <property type="entry name" value="FOLATE SYNTHESIS PROTEINS"/>
    <property type="match status" value="1"/>
</dbReference>
<dbReference type="Proteomes" id="UP000049127">
    <property type="component" value="Unassembled WGS sequence"/>
</dbReference>
<name>A0A0C7G874_PARSO</name>
<dbReference type="PANTHER" id="PTHR20941:SF1">
    <property type="entry name" value="FOLIC ACID SYNTHESIS PROTEIN FOL1"/>
    <property type="match status" value="1"/>
</dbReference>
<comment type="pathway">
    <text evidence="3 13">Cofactor biosynthesis; tetrahydrofolate biosynthesis; 7,8-dihydrofolate from 2-amino-4-hydroxy-6-hydroxymethyl-7,8-dihydropteridine diphosphate and 4-aminobenzoate: step 1/2.</text>
</comment>
<dbReference type="SUPFAM" id="SSF51717">
    <property type="entry name" value="Dihydropteroate synthetase-like"/>
    <property type="match status" value="1"/>
</dbReference>
<dbReference type="GO" id="GO:0046654">
    <property type="term" value="P:tetrahydrofolate biosynthetic process"/>
    <property type="evidence" value="ECO:0007669"/>
    <property type="project" value="UniProtKB-UniPathway"/>
</dbReference>
<keyword evidence="8 13" id="KW-0479">Metal-binding</keyword>
<dbReference type="RefSeq" id="WP_055341604.1">
    <property type="nucleotide sequence ID" value="NZ_CDNI01000003.1"/>
</dbReference>
<comment type="catalytic activity">
    <reaction evidence="1">
        <text>(7,8-dihydropterin-6-yl)methyl diphosphate + 4-aminobenzoate = 7,8-dihydropteroate + diphosphate</text>
        <dbReference type="Rhea" id="RHEA:19949"/>
        <dbReference type="ChEBI" id="CHEBI:17836"/>
        <dbReference type="ChEBI" id="CHEBI:17839"/>
        <dbReference type="ChEBI" id="CHEBI:33019"/>
        <dbReference type="ChEBI" id="CHEBI:72950"/>
        <dbReference type="EC" id="2.5.1.15"/>
    </reaction>
</comment>
<dbReference type="EMBL" id="CEKZ01000003">
    <property type="protein sequence ID" value="CEQ03153.1"/>
    <property type="molecule type" value="Genomic_DNA"/>
</dbReference>
<sequence>MFDYGKKTYLMGILNVTPDSFSDGGSYTSLERALNHAKEMINEGADIIDIGGESTRPGHEAVDEDEELRRVIPVLKALKEKLNIKVSIDTYKAKVAEESLKLGADMINDVWGLRKDPKMANTIAKYDAYVCIMHNQDGTYYEKDIMKSIEEFFIESIKIAKESGISNEKIILDPGIGFGKTFEQNIEVMSRLNELKKLEYPILLGTSRKSMIGNILNVEPKERVEGTIATTVLGINAGVDIVRVHDIKANLRAIKVTDAICRK</sequence>
<dbReference type="GO" id="GO:0004156">
    <property type="term" value="F:dihydropteroate synthase activity"/>
    <property type="evidence" value="ECO:0007669"/>
    <property type="project" value="UniProtKB-EC"/>
</dbReference>
<comment type="cofactor">
    <cofactor evidence="2 13">
        <name>Mg(2+)</name>
        <dbReference type="ChEBI" id="CHEBI:18420"/>
    </cofactor>
</comment>
<evidence type="ECO:0000256" key="2">
    <source>
        <dbReference type="ARBA" id="ARBA00001946"/>
    </source>
</evidence>